<dbReference type="AlphaFoldDB" id="A0A4U9UMA4"/>
<reference evidence="1" key="1">
    <citation type="submission" date="2019-05" db="EMBL/GenBank/DDBJ databases">
        <authorList>
            <consortium name="Pathogen Informatics"/>
        </authorList>
    </citation>
    <scope>NUCLEOTIDE SEQUENCE [LARGE SCALE GENOMIC DNA]</scope>
    <source>
        <strain evidence="1">NCTC12965</strain>
    </source>
</reference>
<dbReference type="EMBL" id="CABEEZ010000073">
    <property type="protein sequence ID" value="VTR33947.1"/>
    <property type="molecule type" value="Genomic_DNA"/>
</dbReference>
<name>A0A4U9UMA4_SERFO</name>
<protein>
    <submittedName>
        <fullName evidence="1">Uncharacterized protein</fullName>
    </submittedName>
</protein>
<sequence>MQTLPYMGTVDFTNSLITVFSLGLASPGGSRTSCSAILLSQPQVEGDLSLLSVQAHHDTANTAIAEEAVQALDLSTSF</sequence>
<evidence type="ECO:0000313" key="1">
    <source>
        <dbReference type="EMBL" id="VTR33947.1"/>
    </source>
</evidence>
<accession>A0A4U9UMA4</accession>
<proteinExistence type="predicted"/>
<organism evidence="1">
    <name type="scientific">Serratia fonticola</name>
    <dbReference type="NCBI Taxonomy" id="47917"/>
    <lineage>
        <taxon>Bacteria</taxon>
        <taxon>Pseudomonadati</taxon>
        <taxon>Pseudomonadota</taxon>
        <taxon>Gammaproteobacteria</taxon>
        <taxon>Enterobacterales</taxon>
        <taxon>Yersiniaceae</taxon>
        <taxon>Serratia</taxon>
    </lineage>
</organism>
<gene>
    <name evidence="1" type="ORF">NCTC12965_03568</name>
</gene>